<protein>
    <submittedName>
        <fullName evidence="1">Protein 21.1</fullName>
    </submittedName>
</protein>
<dbReference type="SUPFAM" id="SSF48403">
    <property type="entry name" value="Ankyrin repeat"/>
    <property type="match status" value="1"/>
</dbReference>
<dbReference type="InterPro" id="IPR036770">
    <property type="entry name" value="Ankyrin_rpt-contain_sf"/>
</dbReference>
<reference evidence="1" key="1">
    <citation type="submission" date="2015-07" db="EMBL/GenBank/DDBJ databases">
        <title>Adaptation to a free-living lifestyle via gene acquisitions in the diplomonad Trepomonas sp. PC1.</title>
        <authorList>
            <person name="Xu F."/>
            <person name="Jerlstrom-Hultqvist J."/>
            <person name="Kolisko M."/>
            <person name="Simpson A.G.B."/>
            <person name="Roger A.J."/>
            <person name="Svard S.G."/>
            <person name="Andersson J.O."/>
        </authorList>
    </citation>
    <scope>NUCLEOTIDE SEQUENCE</scope>
    <source>
        <strain evidence="1">PC1</strain>
    </source>
</reference>
<evidence type="ECO:0000313" key="1">
    <source>
        <dbReference type="EMBL" id="JAP94339.1"/>
    </source>
</evidence>
<name>A0A146KGF4_9EUKA</name>
<organism evidence="1">
    <name type="scientific">Trepomonas sp. PC1</name>
    <dbReference type="NCBI Taxonomy" id="1076344"/>
    <lineage>
        <taxon>Eukaryota</taxon>
        <taxon>Metamonada</taxon>
        <taxon>Diplomonadida</taxon>
        <taxon>Hexamitidae</taxon>
        <taxon>Hexamitinae</taxon>
        <taxon>Trepomonas</taxon>
    </lineage>
</organism>
<feature type="non-terminal residue" evidence="1">
    <location>
        <position position="268"/>
    </location>
</feature>
<feature type="non-terminal residue" evidence="1">
    <location>
        <position position="1"/>
    </location>
</feature>
<proteinExistence type="predicted"/>
<accession>A0A146KGF4</accession>
<sequence>VTPFVGAMAGGMYDLSKKYFSHQKEIPDQSGKSALHQAIISGNDEAFEDVFYLYKLPIVRSWNPFQAAVSYNRLKYAFRLLPFYVGYSFEATALTFAVKAKNQQIFDLLLRFEGGIQYGKYRQFALYAACQLNSVDFIRKLQKYEDGLANLYKMSAIFAAFQNPEALKLVLNDQFRDFGTSPLYSAIQTRMPQETIQILVERFGNVVDKDGFTFLDEMIQSKTVYEVQFKFAKYNLVRAWHLAKLQNYEYGMAYVQRLLGLQDQENFQ</sequence>
<dbReference type="AlphaFoldDB" id="A0A146KGF4"/>
<dbReference type="Gene3D" id="1.25.40.20">
    <property type="entry name" value="Ankyrin repeat-containing domain"/>
    <property type="match status" value="1"/>
</dbReference>
<dbReference type="EMBL" id="GDID01002267">
    <property type="protein sequence ID" value="JAP94339.1"/>
    <property type="molecule type" value="Transcribed_RNA"/>
</dbReference>
<gene>
    <name evidence="1" type="ORF">TPC1_13045</name>
</gene>